<dbReference type="CDD" id="cd00077">
    <property type="entry name" value="HDc"/>
    <property type="match status" value="1"/>
</dbReference>
<dbReference type="InterPro" id="IPR000792">
    <property type="entry name" value="Tscrpt_reg_LuxR_C"/>
</dbReference>
<dbReference type="Gene3D" id="1.10.3210.10">
    <property type="entry name" value="Hypothetical protein af1432"/>
    <property type="match status" value="2"/>
</dbReference>
<dbReference type="InterPro" id="IPR037522">
    <property type="entry name" value="HD_GYP_dom"/>
</dbReference>
<dbReference type="PANTHER" id="PTHR45228">
    <property type="entry name" value="CYCLIC DI-GMP PHOSPHODIESTERASE TM_0186-RELATED"/>
    <property type="match status" value="1"/>
</dbReference>
<sequence length="519" mass="55777">MPSGAQASELPTRAELLAALSVAIDLGLGQPAEHMLRSALIATRLADRLGLSDQQRDSTYYATLIMWIGCHADSHEYARWFGDDIAVRHDSYLVDWSGLPYLRFLASNVGRGQPLVYRLSAMATLFVNARGHISQLIHSHCTSAAVLADQIGLDPNVQAALAFTFERYDGGGLPTGAYGDAIPIQMRVAQLADMVEVHHRTYGVEGAVAMARSRRGGQFDPEVVDTFADHADAILAGPPTGDAWAAAVRAAPDHFQPLDDQTLDTLLVALGDFVDLKCPFTFGHSRAVARLAGDAATAAGLDGDAAVLTRRAGHVHDLGRIGVSNQVWSRPGPLSAAEFERVRLHPYFTVRILNQVPGLRKLAEVAGNHHERLNGSGYPRGLAGTALTLPDRVLAAAVSYQCACEPRPYRQLLTPKSAARRLRQRVQAGDLDTVAVEAVLHAAGHRADRSNRRPHGLTPREVEVLSLVARGASNKEIATALVISEKTARNHVERTYAKIGGSNRIGASMYALSHGLVSA</sequence>
<dbReference type="GO" id="GO:0003677">
    <property type="term" value="F:DNA binding"/>
    <property type="evidence" value="ECO:0007669"/>
    <property type="project" value="InterPro"/>
</dbReference>
<accession>A0A5B1BST1</accession>
<dbReference type="Pfam" id="PF00196">
    <property type="entry name" value="GerE"/>
    <property type="match status" value="1"/>
</dbReference>
<dbReference type="Gene3D" id="1.10.10.10">
    <property type="entry name" value="Winged helix-like DNA-binding domain superfamily/Winged helix DNA-binding domain"/>
    <property type="match status" value="1"/>
</dbReference>
<dbReference type="RefSeq" id="WP_149652775.1">
    <property type="nucleotide sequence ID" value="NZ_VTZN01000015.1"/>
</dbReference>
<dbReference type="SUPFAM" id="SSF46894">
    <property type="entry name" value="C-terminal effector domain of the bipartite response regulators"/>
    <property type="match status" value="1"/>
</dbReference>
<dbReference type="GO" id="GO:0006355">
    <property type="term" value="P:regulation of DNA-templated transcription"/>
    <property type="evidence" value="ECO:0007669"/>
    <property type="project" value="InterPro"/>
</dbReference>
<evidence type="ECO:0000259" key="2">
    <source>
        <dbReference type="PROSITE" id="PS51832"/>
    </source>
</evidence>
<dbReference type="EMBL" id="VTZN01000015">
    <property type="protein sequence ID" value="KAA1251396.1"/>
    <property type="molecule type" value="Genomic_DNA"/>
</dbReference>
<proteinExistence type="predicted"/>
<dbReference type="InterPro" id="IPR036388">
    <property type="entry name" value="WH-like_DNA-bd_sf"/>
</dbReference>
<name>A0A5B1BST1_MYCSI</name>
<feature type="domain" description="HTH luxR-type" evidence="1">
    <location>
        <begin position="450"/>
        <end position="515"/>
    </location>
</feature>
<gene>
    <name evidence="3" type="ORF">F0Q45_04410</name>
</gene>
<evidence type="ECO:0000313" key="3">
    <source>
        <dbReference type="EMBL" id="KAA1251396.1"/>
    </source>
</evidence>
<keyword evidence="4" id="KW-1185">Reference proteome</keyword>
<dbReference type="PROSITE" id="PS50043">
    <property type="entry name" value="HTH_LUXR_2"/>
    <property type="match status" value="1"/>
</dbReference>
<dbReference type="SMART" id="SM00421">
    <property type="entry name" value="HTH_LUXR"/>
    <property type="match status" value="1"/>
</dbReference>
<organism evidence="3 4">
    <name type="scientific">Mycobacterium simiae</name>
    <name type="common">Mycobacterium habana</name>
    <dbReference type="NCBI Taxonomy" id="1784"/>
    <lineage>
        <taxon>Bacteria</taxon>
        <taxon>Bacillati</taxon>
        <taxon>Actinomycetota</taxon>
        <taxon>Actinomycetes</taxon>
        <taxon>Mycobacteriales</taxon>
        <taxon>Mycobacteriaceae</taxon>
        <taxon>Mycobacterium</taxon>
        <taxon>Mycobacterium simiae complex</taxon>
    </lineage>
</organism>
<evidence type="ECO:0000259" key="1">
    <source>
        <dbReference type="PROSITE" id="PS50043"/>
    </source>
</evidence>
<evidence type="ECO:0000313" key="4">
    <source>
        <dbReference type="Proteomes" id="UP000324701"/>
    </source>
</evidence>
<feature type="domain" description="HD-GYP" evidence="2">
    <location>
        <begin position="259"/>
        <end position="455"/>
    </location>
</feature>
<dbReference type="PRINTS" id="PR00038">
    <property type="entry name" value="HTHLUXR"/>
</dbReference>
<dbReference type="Pfam" id="PF13487">
    <property type="entry name" value="HD_5"/>
    <property type="match status" value="1"/>
</dbReference>
<dbReference type="InterPro" id="IPR003607">
    <property type="entry name" value="HD/PDEase_dom"/>
</dbReference>
<reference evidence="3 4" key="1">
    <citation type="submission" date="2019-09" db="EMBL/GenBank/DDBJ databases">
        <title>Report of infection by Mycobacterium simiae a patient suffering from pulmonary tuberculosis.</title>
        <authorList>
            <person name="Mohanty P.S."/>
            <person name="Bansal A.K."/>
            <person name="Singh H."/>
            <person name="Sharma S."/>
            <person name="Patil S.A."/>
            <person name="Upadhaya P."/>
            <person name="Singh P.K."/>
            <person name="Kumar D."/>
            <person name="Kumar S."/>
            <person name="Singh R.K."/>
            <person name="Chaudhary B."/>
        </authorList>
    </citation>
    <scope>NUCLEOTIDE SEQUENCE [LARGE SCALE GENOMIC DNA]</scope>
    <source>
        <strain evidence="3 4">JAL-560-SIM</strain>
    </source>
</reference>
<dbReference type="PANTHER" id="PTHR45228:SF1">
    <property type="entry name" value="CYCLIC DI-GMP PHOSPHODIESTERASE TM_0186"/>
    <property type="match status" value="1"/>
</dbReference>
<protein>
    <submittedName>
        <fullName evidence="3">HD domain-containing protein</fullName>
    </submittedName>
</protein>
<dbReference type="InterPro" id="IPR052020">
    <property type="entry name" value="Cyclic_di-GMP/3'3'-cGAMP_PDE"/>
</dbReference>
<dbReference type="PROSITE" id="PS51832">
    <property type="entry name" value="HD_GYP"/>
    <property type="match status" value="1"/>
</dbReference>
<dbReference type="AlphaFoldDB" id="A0A5B1BST1"/>
<dbReference type="InterPro" id="IPR016032">
    <property type="entry name" value="Sig_transdc_resp-reg_C-effctor"/>
</dbReference>
<dbReference type="CDD" id="cd06170">
    <property type="entry name" value="LuxR_C_like"/>
    <property type="match status" value="1"/>
</dbReference>
<dbReference type="Proteomes" id="UP000324701">
    <property type="component" value="Unassembled WGS sequence"/>
</dbReference>
<dbReference type="SUPFAM" id="SSF109604">
    <property type="entry name" value="HD-domain/PDEase-like"/>
    <property type="match status" value="2"/>
</dbReference>
<dbReference type="OrthoDB" id="9802066at2"/>
<comment type="caution">
    <text evidence="3">The sequence shown here is derived from an EMBL/GenBank/DDBJ whole genome shotgun (WGS) entry which is preliminary data.</text>
</comment>